<reference evidence="1" key="2">
    <citation type="journal article" date="2015" name="Data Brief">
        <title>Shoot transcriptome of the giant reed, Arundo donax.</title>
        <authorList>
            <person name="Barrero R.A."/>
            <person name="Guerrero F.D."/>
            <person name="Moolhuijzen P."/>
            <person name="Goolsby J.A."/>
            <person name="Tidwell J."/>
            <person name="Bellgard S.E."/>
            <person name="Bellgard M.I."/>
        </authorList>
    </citation>
    <scope>NUCLEOTIDE SEQUENCE</scope>
    <source>
        <tissue evidence="1">Shoot tissue taken approximately 20 cm above the soil surface</tissue>
    </source>
</reference>
<accession>A0A0A9CRB4</accession>
<sequence length="56" mass="6391">MLFSFQYILSISALYIYRSISTDYVEHCAEPSLFGQMQGKIVCVAYFLSKACVKLI</sequence>
<organism evidence="1">
    <name type="scientific">Arundo donax</name>
    <name type="common">Giant reed</name>
    <name type="synonym">Donax arundinaceus</name>
    <dbReference type="NCBI Taxonomy" id="35708"/>
    <lineage>
        <taxon>Eukaryota</taxon>
        <taxon>Viridiplantae</taxon>
        <taxon>Streptophyta</taxon>
        <taxon>Embryophyta</taxon>
        <taxon>Tracheophyta</taxon>
        <taxon>Spermatophyta</taxon>
        <taxon>Magnoliopsida</taxon>
        <taxon>Liliopsida</taxon>
        <taxon>Poales</taxon>
        <taxon>Poaceae</taxon>
        <taxon>PACMAD clade</taxon>
        <taxon>Arundinoideae</taxon>
        <taxon>Arundineae</taxon>
        <taxon>Arundo</taxon>
    </lineage>
</organism>
<proteinExistence type="predicted"/>
<reference evidence="1" key="1">
    <citation type="submission" date="2014-09" db="EMBL/GenBank/DDBJ databases">
        <authorList>
            <person name="Magalhaes I.L.F."/>
            <person name="Oliveira U."/>
            <person name="Santos F.R."/>
            <person name="Vidigal T.H.D.A."/>
            <person name="Brescovit A.D."/>
            <person name="Santos A.J."/>
        </authorList>
    </citation>
    <scope>NUCLEOTIDE SEQUENCE</scope>
    <source>
        <tissue evidence="1">Shoot tissue taken approximately 20 cm above the soil surface</tissue>
    </source>
</reference>
<dbReference type="EMBL" id="GBRH01220912">
    <property type="protein sequence ID" value="JAD76983.1"/>
    <property type="molecule type" value="Transcribed_RNA"/>
</dbReference>
<evidence type="ECO:0000313" key="1">
    <source>
        <dbReference type="EMBL" id="JAD76983.1"/>
    </source>
</evidence>
<protein>
    <submittedName>
        <fullName evidence="1">Uncharacterized protein</fullName>
    </submittedName>
</protein>
<name>A0A0A9CRB4_ARUDO</name>
<dbReference type="AlphaFoldDB" id="A0A0A9CRB4"/>